<accession>A0A2P8HDR9</accession>
<dbReference type="GO" id="GO:0005886">
    <property type="term" value="C:plasma membrane"/>
    <property type="evidence" value="ECO:0007669"/>
    <property type="project" value="UniProtKB-SubCell"/>
</dbReference>
<gene>
    <name evidence="9" type="ORF">CLV51_106229</name>
</gene>
<comment type="subcellular location">
    <subcellularLocation>
        <location evidence="1">Cell membrane</location>
        <topology evidence="1">Multi-pass membrane protein</topology>
    </subcellularLocation>
</comment>
<feature type="transmembrane region" description="Helical" evidence="7">
    <location>
        <begin position="171"/>
        <end position="196"/>
    </location>
</feature>
<feature type="transmembrane region" description="Helical" evidence="7">
    <location>
        <begin position="111"/>
        <end position="132"/>
    </location>
</feature>
<dbReference type="Gene3D" id="1.20.1720.10">
    <property type="entry name" value="Multidrug resistance protein D"/>
    <property type="match status" value="1"/>
</dbReference>
<dbReference type="Proteomes" id="UP000240971">
    <property type="component" value="Unassembled WGS sequence"/>
</dbReference>
<feature type="transmembrane region" description="Helical" evidence="7">
    <location>
        <begin position="365"/>
        <end position="389"/>
    </location>
</feature>
<dbReference type="OrthoDB" id="783189at2"/>
<dbReference type="PANTHER" id="PTHR42718">
    <property type="entry name" value="MAJOR FACILITATOR SUPERFAMILY MULTIDRUG TRANSPORTER MFSC"/>
    <property type="match status" value="1"/>
</dbReference>
<keyword evidence="5 7" id="KW-1133">Transmembrane helix</keyword>
<comment type="caution">
    <text evidence="9">The sequence shown here is derived from an EMBL/GenBank/DDBJ whole genome shotgun (WGS) entry which is preliminary data.</text>
</comment>
<evidence type="ECO:0000256" key="5">
    <source>
        <dbReference type="ARBA" id="ARBA00022989"/>
    </source>
</evidence>
<feature type="transmembrane region" description="Helical" evidence="7">
    <location>
        <begin position="21"/>
        <end position="42"/>
    </location>
</feature>
<evidence type="ECO:0000256" key="3">
    <source>
        <dbReference type="ARBA" id="ARBA00022475"/>
    </source>
</evidence>
<evidence type="ECO:0000259" key="8">
    <source>
        <dbReference type="PROSITE" id="PS50850"/>
    </source>
</evidence>
<feature type="transmembrane region" description="Helical" evidence="7">
    <location>
        <begin position="273"/>
        <end position="298"/>
    </location>
</feature>
<feature type="transmembrane region" description="Helical" evidence="7">
    <location>
        <begin position="208"/>
        <end position="226"/>
    </location>
</feature>
<dbReference type="EMBL" id="PYAW01000006">
    <property type="protein sequence ID" value="PSL44363.1"/>
    <property type="molecule type" value="Genomic_DNA"/>
</dbReference>
<organism evidence="9 10">
    <name type="scientific">Chitinophaga niastensis</name>
    <dbReference type="NCBI Taxonomy" id="536980"/>
    <lineage>
        <taxon>Bacteria</taxon>
        <taxon>Pseudomonadati</taxon>
        <taxon>Bacteroidota</taxon>
        <taxon>Chitinophagia</taxon>
        <taxon>Chitinophagales</taxon>
        <taxon>Chitinophagaceae</taxon>
        <taxon>Chitinophaga</taxon>
    </lineage>
</organism>
<dbReference type="CDD" id="cd17321">
    <property type="entry name" value="MFS_MMR_MDR_like"/>
    <property type="match status" value="1"/>
</dbReference>
<reference evidence="9 10" key="1">
    <citation type="submission" date="2018-03" db="EMBL/GenBank/DDBJ databases">
        <title>Genomic Encyclopedia of Archaeal and Bacterial Type Strains, Phase II (KMG-II): from individual species to whole genera.</title>
        <authorList>
            <person name="Goeker M."/>
        </authorList>
    </citation>
    <scope>NUCLEOTIDE SEQUENCE [LARGE SCALE GENOMIC DNA]</scope>
    <source>
        <strain evidence="9 10">DSM 24859</strain>
    </source>
</reference>
<evidence type="ECO:0000256" key="1">
    <source>
        <dbReference type="ARBA" id="ARBA00004651"/>
    </source>
</evidence>
<feature type="transmembrane region" description="Helical" evidence="7">
    <location>
        <begin position="232"/>
        <end position="253"/>
    </location>
</feature>
<dbReference type="PROSITE" id="PS50850">
    <property type="entry name" value="MFS"/>
    <property type="match status" value="1"/>
</dbReference>
<keyword evidence="10" id="KW-1185">Reference proteome</keyword>
<keyword evidence="4 7" id="KW-0812">Transmembrane</keyword>
<dbReference type="Pfam" id="PF07690">
    <property type="entry name" value="MFS_1"/>
    <property type="match status" value="1"/>
</dbReference>
<feature type="domain" description="Major facilitator superfamily (MFS) profile" evidence="8">
    <location>
        <begin position="20"/>
        <end position="507"/>
    </location>
</feature>
<evidence type="ECO:0000256" key="7">
    <source>
        <dbReference type="SAM" id="Phobius"/>
    </source>
</evidence>
<dbReference type="GO" id="GO:0022857">
    <property type="term" value="F:transmembrane transporter activity"/>
    <property type="evidence" value="ECO:0007669"/>
    <property type="project" value="InterPro"/>
</dbReference>
<evidence type="ECO:0000256" key="2">
    <source>
        <dbReference type="ARBA" id="ARBA00022448"/>
    </source>
</evidence>
<evidence type="ECO:0000313" key="10">
    <source>
        <dbReference type="Proteomes" id="UP000240971"/>
    </source>
</evidence>
<feature type="transmembrane region" description="Helical" evidence="7">
    <location>
        <begin position="62"/>
        <end position="79"/>
    </location>
</feature>
<feature type="transmembrane region" description="Helical" evidence="7">
    <location>
        <begin position="86"/>
        <end position="105"/>
    </location>
</feature>
<feature type="transmembrane region" description="Helical" evidence="7">
    <location>
        <begin position="310"/>
        <end position="331"/>
    </location>
</feature>
<evidence type="ECO:0000256" key="4">
    <source>
        <dbReference type="ARBA" id="ARBA00022692"/>
    </source>
</evidence>
<dbReference type="PANTHER" id="PTHR42718:SF47">
    <property type="entry name" value="METHYL VIOLOGEN RESISTANCE PROTEIN SMVA"/>
    <property type="match status" value="1"/>
</dbReference>
<sequence length="514" mass="53807">MNTNSLVMTELKAGRREWLGLASLAMPTLLLSIDTSVLYLALPHLSTDLGASSTQQLWIMDIYGFMIAGFLITMGTLGDRIGRRKLLLIGAAAFGAASVMAAFSTTAGMLIAARALMGVAGATLMPSTLALISNMFLNARQRATAISIWMSCFMVGMIAGPLIGGAMLEKFWWGSVFLLGVPVMVILLAIGSVILPEYQNPQAGQLDLLDVALSLAAILPFIYGFTEVAREGWLLVPLAAILVGGIFGVVFVYRQLKLKDPLLDLHLFKNHAFSATLILMLLTAVLMGGIGFFIAQFLQMVLGLSPLQAGLWMVPQSIGMIIGAMLTPVMAHRTRPAYVITGGFLLTTAGMILLTQVPVSGGLPFLITGFVFAAIGVTPIVVLGTDLVIGSAPPEKAGSAASMSETSNQLGIALGVAALGSIGIVIYRAQIVHHFPDGVPAATTKVAQESLVGALSVAGKIPGPSGSSLLLAAREAFTAGLHVATLIAALIFALLAVFAFISLRHIRPGSKAQQ</sequence>
<dbReference type="SUPFAM" id="SSF103473">
    <property type="entry name" value="MFS general substrate transporter"/>
    <property type="match status" value="1"/>
</dbReference>
<keyword evidence="6 7" id="KW-0472">Membrane</keyword>
<evidence type="ECO:0000313" key="9">
    <source>
        <dbReference type="EMBL" id="PSL44363.1"/>
    </source>
</evidence>
<dbReference type="InterPro" id="IPR020846">
    <property type="entry name" value="MFS_dom"/>
</dbReference>
<evidence type="ECO:0000256" key="6">
    <source>
        <dbReference type="ARBA" id="ARBA00023136"/>
    </source>
</evidence>
<dbReference type="InterPro" id="IPR036259">
    <property type="entry name" value="MFS_trans_sf"/>
</dbReference>
<feature type="transmembrane region" description="Helical" evidence="7">
    <location>
        <begin position="410"/>
        <end position="429"/>
    </location>
</feature>
<dbReference type="InterPro" id="IPR011701">
    <property type="entry name" value="MFS"/>
</dbReference>
<dbReference type="Gene3D" id="1.20.1250.20">
    <property type="entry name" value="MFS general substrate transporter like domains"/>
    <property type="match status" value="1"/>
</dbReference>
<keyword evidence="2" id="KW-0813">Transport</keyword>
<dbReference type="AlphaFoldDB" id="A0A2P8HDR9"/>
<feature type="transmembrane region" description="Helical" evidence="7">
    <location>
        <begin position="338"/>
        <end position="359"/>
    </location>
</feature>
<feature type="transmembrane region" description="Helical" evidence="7">
    <location>
        <begin position="479"/>
        <end position="501"/>
    </location>
</feature>
<keyword evidence="3" id="KW-1003">Cell membrane</keyword>
<protein>
    <submittedName>
        <fullName evidence="9">DHA2 family multidrug resistance protein-like MFS transporter</fullName>
    </submittedName>
</protein>
<name>A0A2P8HDR9_CHINA</name>
<proteinExistence type="predicted"/>
<feature type="transmembrane region" description="Helical" evidence="7">
    <location>
        <begin position="144"/>
        <end position="165"/>
    </location>
</feature>
<dbReference type="RefSeq" id="WP_106530640.1">
    <property type="nucleotide sequence ID" value="NZ_PYAW01000006.1"/>
</dbReference>